<keyword evidence="2" id="KW-0812">Transmembrane</keyword>
<dbReference type="Proteomes" id="UP000245916">
    <property type="component" value="Unassembled WGS sequence"/>
</dbReference>
<proteinExistence type="predicted"/>
<dbReference type="OrthoDB" id="7579171at2"/>
<gene>
    <name evidence="3" type="ORF">DF286_12525</name>
</gene>
<protein>
    <recommendedName>
        <fullName evidence="5">Phage shock protein B</fullName>
    </recommendedName>
</protein>
<sequence>MDPFSMVVGIVLIVTIGGIVRARYKHQGSALRLADDPEAQRMRDEIKHLKERLAVLERITVEKENALEREIELLRDR</sequence>
<feature type="transmembrane region" description="Helical" evidence="2">
    <location>
        <begin position="6"/>
        <end position="24"/>
    </location>
</feature>
<feature type="coiled-coil region" evidence="1">
    <location>
        <begin position="39"/>
        <end position="66"/>
    </location>
</feature>
<keyword evidence="2" id="KW-0472">Membrane</keyword>
<comment type="caution">
    <text evidence="3">The sequence shown here is derived from an EMBL/GenBank/DDBJ whole genome shotgun (WGS) entry which is preliminary data.</text>
</comment>
<evidence type="ECO:0000256" key="2">
    <source>
        <dbReference type="SAM" id="Phobius"/>
    </source>
</evidence>
<dbReference type="AlphaFoldDB" id="A0A2U2J5J6"/>
<reference evidence="3 4" key="1">
    <citation type="submission" date="2018-05" db="EMBL/GenBank/DDBJ databases">
        <title>Genome of Sphingosinicella humi QZX222.</title>
        <authorList>
            <person name="Qiao Z."/>
            <person name="Wang G."/>
        </authorList>
    </citation>
    <scope>NUCLEOTIDE SEQUENCE [LARGE SCALE GENOMIC DNA]</scope>
    <source>
        <strain evidence="3 4">QZX222</strain>
    </source>
</reference>
<evidence type="ECO:0000313" key="3">
    <source>
        <dbReference type="EMBL" id="PWG03606.1"/>
    </source>
</evidence>
<evidence type="ECO:0008006" key="5">
    <source>
        <dbReference type="Google" id="ProtNLM"/>
    </source>
</evidence>
<dbReference type="RefSeq" id="WP_109271745.1">
    <property type="nucleotide sequence ID" value="NZ_QFFF01000001.1"/>
</dbReference>
<name>A0A2U2J5J6_9SPHN</name>
<accession>A0A2U2J5J6</accession>
<keyword evidence="1" id="KW-0175">Coiled coil</keyword>
<keyword evidence="2" id="KW-1133">Transmembrane helix</keyword>
<keyword evidence="4" id="KW-1185">Reference proteome</keyword>
<evidence type="ECO:0000313" key="4">
    <source>
        <dbReference type="Proteomes" id="UP000245916"/>
    </source>
</evidence>
<dbReference type="EMBL" id="QFFF01000001">
    <property type="protein sequence ID" value="PWG03606.1"/>
    <property type="molecule type" value="Genomic_DNA"/>
</dbReference>
<organism evidence="3 4">
    <name type="scientific">Allosphingosinicella humi</name>
    <dbReference type="NCBI Taxonomy" id="2068657"/>
    <lineage>
        <taxon>Bacteria</taxon>
        <taxon>Pseudomonadati</taxon>
        <taxon>Pseudomonadota</taxon>
        <taxon>Alphaproteobacteria</taxon>
        <taxon>Sphingomonadales</taxon>
        <taxon>Sphingomonadaceae</taxon>
        <taxon>Allosphingosinicella</taxon>
    </lineage>
</organism>
<evidence type="ECO:0000256" key="1">
    <source>
        <dbReference type="SAM" id="Coils"/>
    </source>
</evidence>